<sequence length="42" mass="4871">MVLQDFALLSSTPQFNCMSLIPYFICIHLILSFNVLREHTLT</sequence>
<dbReference type="EMBL" id="GBXM01017836">
    <property type="protein sequence ID" value="JAH90741.1"/>
    <property type="molecule type" value="Transcribed_RNA"/>
</dbReference>
<keyword evidence="1" id="KW-0812">Transmembrane</keyword>
<evidence type="ECO:0000256" key="1">
    <source>
        <dbReference type="SAM" id="Phobius"/>
    </source>
</evidence>
<protein>
    <submittedName>
        <fullName evidence="2">Uncharacterized protein</fullName>
    </submittedName>
</protein>
<proteinExistence type="predicted"/>
<keyword evidence="1" id="KW-1133">Transmembrane helix</keyword>
<name>A0A0E9WKE4_ANGAN</name>
<organism evidence="2">
    <name type="scientific">Anguilla anguilla</name>
    <name type="common">European freshwater eel</name>
    <name type="synonym">Muraena anguilla</name>
    <dbReference type="NCBI Taxonomy" id="7936"/>
    <lineage>
        <taxon>Eukaryota</taxon>
        <taxon>Metazoa</taxon>
        <taxon>Chordata</taxon>
        <taxon>Craniata</taxon>
        <taxon>Vertebrata</taxon>
        <taxon>Euteleostomi</taxon>
        <taxon>Actinopterygii</taxon>
        <taxon>Neopterygii</taxon>
        <taxon>Teleostei</taxon>
        <taxon>Anguilliformes</taxon>
        <taxon>Anguillidae</taxon>
        <taxon>Anguilla</taxon>
    </lineage>
</organism>
<dbReference type="AlphaFoldDB" id="A0A0E9WKE4"/>
<evidence type="ECO:0000313" key="2">
    <source>
        <dbReference type="EMBL" id="JAH90741.1"/>
    </source>
</evidence>
<accession>A0A0E9WKE4</accession>
<reference evidence="2" key="1">
    <citation type="submission" date="2014-11" db="EMBL/GenBank/DDBJ databases">
        <authorList>
            <person name="Amaro Gonzalez C."/>
        </authorList>
    </citation>
    <scope>NUCLEOTIDE SEQUENCE</scope>
</reference>
<keyword evidence="1" id="KW-0472">Membrane</keyword>
<feature type="transmembrane region" description="Helical" evidence="1">
    <location>
        <begin position="20"/>
        <end position="36"/>
    </location>
</feature>
<reference evidence="2" key="2">
    <citation type="journal article" date="2015" name="Fish Shellfish Immunol.">
        <title>Early steps in the European eel (Anguilla anguilla)-Vibrio vulnificus interaction in the gills: Role of the RtxA13 toxin.</title>
        <authorList>
            <person name="Callol A."/>
            <person name="Pajuelo D."/>
            <person name="Ebbesson L."/>
            <person name="Teles M."/>
            <person name="MacKenzie S."/>
            <person name="Amaro C."/>
        </authorList>
    </citation>
    <scope>NUCLEOTIDE SEQUENCE</scope>
</reference>